<dbReference type="Proteomes" id="UP000479710">
    <property type="component" value="Unassembled WGS sequence"/>
</dbReference>
<gene>
    <name evidence="1" type="ORF">E2562_033505</name>
</gene>
<sequence>MQLPLLSSLAIDLCGCGRDQGRRGLASWWWWITLSQACWWLIRVVVVAVEEEERVASQW</sequence>
<proteinExistence type="predicted"/>
<name>A0A6G1EB77_9ORYZ</name>
<dbReference type="EMBL" id="SPHZ02000004">
    <property type="protein sequence ID" value="KAF0922365.1"/>
    <property type="molecule type" value="Genomic_DNA"/>
</dbReference>
<reference evidence="1 2" key="1">
    <citation type="submission" date="2019-11" db="EMBL/GenBank/DDBJ databases">
        <title>Whole genome sequence of Oryza granulata.</title>
        <authorList>
            <person name="Li W."/>
        </authorList>
    </citation>
    <scope>NUCLEOTIDE SEQUENCE [LARGE SCALE GENOMIC DNA]</scope>
    <source>
        <strain evidence="2">cv. Menghai</strain>
        <tissue evidence="1">Leaf</tissue>
    </source>
</reference>
<keyword evidence="2" id="KW-1185">Reference proteome</keyword>
<dbReference type="AlphaFoldDB" id="A0A6G1EB77"/>
<comment type="caution">
    <text evidence="1">The sequence shown here is derived from an EMBL/GenBank/DDBJ whole genome shotgun (WGS) entry which is preliminary data.</text>
</comment>
<organism evidence="1 2">
    <name type="scientific">Oryza meyeriana var. granulata</name>
    <dbReference type="NCBI Taxonomy" id="110450"/>
    <lineage>
        <taxon>Eukaryota</taxon>
        <taxon>Viridiplantae</taxon>
        <taxon>Streptophyta</taxon>
        <taxon>Embryophyta</taxon>
        <taxon>Tracheophyta</taxon>
        <taxon>Spermatophyta</taxon>
        <taxon>Magnoliopsida</taxon>
        <taxon>Liliopsida</taxon>
        <taxon>Poales</taxon>
        <taxon>Poaceae</taxon>
        <taxon>BOP clade</taxon>
        <taxon>Oryzoideae</taxon>
        <taxon>Oryzeae</taxon>
        <taxon>Oryzinae</taxon>
        <taxon>Oryza</taxon>
        <taxon>Oryza meyeriana</taxon>
    </lineage>
</organism>
<accession>A0A6G1EB77</accession>
<evidence type="ECO:0000313" key="1">
    <source>
        <dbReference type="EMBL" id="KAF0922365.1"/>
    </source>
</evidence>
<evidence type="ECO:0000313" key="2">
    <source>
        <dbReference type="Proteomes" id="UP000479710"/>
    </source>
</evidence>
<protein>
    <submittedName>
        <fullName evidence="1">Uncharacterized protein</fullName>
    </submittedName>
</protein>